<keyword evidence="1" id="KW-1133">Transmembrane helix</keyword>
<feature type="transmembrane region" description="Helical" evidence="1">
    <location>
        <begin position="220"/>
        <end position="240"/>
    </location>
</feature>
<dbReference type="EMBL" id="JACHVY010000004">
    <property type="protein sequence ID" value="MBB2902912.1"/>
    <property type="molecule type" value="Genomic_DNA"/>
</dbReference>
<feature type="transmembrane region" description="Helical" evidence="1">
    <location>
        <begin position="131"/>
        <end position="150"/>
    </location>
</feature>
<dbReference type="InterPro" id="IPR029787">
    <property type="entry name" value="Nucleotide_cyclase"/>
</dbReference>
<dbReference type="InterPro" id="IPR043128">
    <property type="entry name" value="Rev_trsase/Diguanyl_cyclase"/>
</dbReference>
<dbReference type="InterPro" id="IPR050469">
    <property type="entry name" value="Diguanylate_Cyclase"/>
</dbReference>
<dbReference type="GO" id="GO:0052621">
    <property type="term" value="F:diguanylate cyclase activity"/>
    <property type="evidence" value="ECO:0007669"/>
    <property type="project" value="TreeGrafter"/>
</dbReference>
<dbReference type="PANTHER" id="PTHR45138:SF9">
    <property type="entry name" value="DIGUANYLATE CYCLASE DGCM-RELATED"/>
    <property type="match status" value="1"/>
</dbReference>
<feature type="transmembrane region" description="Helical" evidence="1">
    <location>
        <begin position="289"/>
        <end position="314"/>
    </location>
</feature>
<dbReference type="SMART" id="SM00267">
    <property type="entry name" value="GGDEF"/>
    <property type="match status" value="1"/>
</dbReference>
<dbReference type="Proteomes" id="UP000533269">
    <property type="component" value="Unassembled WGS sequence"/>
</dbReference>
<gene>
    <name evidence="3" type="ORF">FHR75_003748</name>
</gene>
<dbReference type="GO" id="GO:0005886">
    <property type="term" value="C:plasma membrane"/>
    <property type="evidence" value="ECO:0007669"/>
    <property type="project" value="TreeGrafter"/>
</dbReference>
<dbReference type="InterPro" id="IPR000160">
    <property type="entry name" value="GGDEF_dom"/>
</dbReference>
<dbReference type="GO" id="GO:0043709">
    <property type="term" value="P:cell adhesion involved in single-species biofilm formation"/>
    <property type="evidence" value="ECO:0007669"/>
    <property type="project" value="TreeGrafter"/>
</dbReference>
<dbReference type="PANTHER" id="PTHR45138">
    <property type="entry name" value="REGULATORY COMPONENTS OF SENSORY TRANSDUCTION SYSTEM"/>
    <property type="match status" value="1"/>
</dbReference>
<dbReference type="RefSeq" id="WP_183392571.1">
    <property type="nucleotide sequence ID" value="NZ_JACHVY010000004.1"/>
</dbReference>
<dbReference type="GO" id="GO:1902201">
    <property type="term" value="P:negative regulation of bacterial-type flagellum-dependent cell motility"/>
    <property type="evidence" value="ECO:0007669"/>
    <property type="project" value="TreeGrafter"/>
</dbReference>
<dbReference type="Gene3D" id="3.30.70.270">
    <property type="match status" value="1"/>
</dbReference>
<comment type="caution">
    <text evidence="3">The sequence shown here is derived from an EMBL/GenBank/DDBJ whole genome shotgun (WGS) entry which is preliminary data.</text>
</comment>
<evidence type="ECO:0000313" key="4">
    <source>
        <dbReference type="Proteomes" id="UP000533269"/>
    </source>
</evidence>
<keyword evidence="1" id="KW-0812">Transmembrane</keyword>
<proteinExistence type="predicted"/>
<feature type="transmembrane region" description="Helical" evidence="1">
    <location>
        <begin position="68"/>
        <end position="90"/>
    </location>
</feature>
<evidence type="ECO:0000256" key="1">
    <source>
        <dbReference type="SAM" id="Phobius"/>
    </source>
</evidence>
<dbReference type="SUPFAM" id="SSF55073">
    <property type="entry name" value="Nucleotide cyclase"/>
    <property type="match status" value="1"/>
</dbReference>
<feature type="transmembrane region" description="Helical" evidence="1">
    <location>
        <begin position="261"/>
        <end position="283"/>
    </location>
</feature>
<accession>A0A7W4XYU7</accession>
<reference evidence="3 4" key="2">
    <citation type="submission" date="2020-08" db="EMBL/GenBank/DDBJ databases">
        <authorList>
            <person name="Partida-Martinez L."/>
            <person name="Huntemann M."/>
            <person name="Clum A."/>
            <person name="Wang J."/>
            <person name="Palaniappan K."/>
            <person name="Ritter S."/>
            <person name="Chen I.-M."/>
            <person name="Stamatis D."/>
            <person name="Reddy T."/>
            <person name="O'Malley R."/>
            <person name="Daum C."/>
            <person name="Shapiro N."/>
            <person name="Ivanova N."/>
            <person name="Kyrpides N."/>
            <person name="Woyke T."/>
        </authorList>
    </citation>
    <scope>NUCLEOTIDE SEQUENCE [LARGE SCALE GENOMIC DNA]</scope>
    <source>
        <strain evidence="3 4">AS2.23</strain>
    </source>
</reference>
<feature type="transmembrane region" description="Helical" evidence="1">
    <location>
        <begin position="195"/>
        <end position="214"/>
    </location>
</feature>
<dbReference type="Pfam" id="PF00990">
    <property type="entry name" value="GGDEF"/>
    <property type="match status" value="1"/>
</dbReference>
<evidence type="ECO:0000259" key="2">
    <source>
        <dbReference type="PROSITE" id="PS50887"/>
    </source>
</evidence>
<dbReference type="NCBIfam" id="TIGR00254">
    <property type="entry name" value="GGDEF"/>
    <property type="match status" value="1"/>
</dbReference>
<sequence>MPAPSTGPRPPGARSVLLAAAALLAAACLVLPTGPAGALLYALVACAMPVGAVLGLRRHRPRPRGGWVVLGSGLGLWAAGACVQVLPWFAPTPVGRWWLWDLPFLLGYPLVGAGVWWVARRTRPRPGVGGVIDVAVITSGVSVLTWAFVVEPDLDRFGQDPAGAVAVLAYPVLDLALLALAVGAGAVSPRAAVPLRLMTLGLLASLTADLTWRLTGPGPGGQVVVVAFLVSFLTWTAAVTHPAAARLRREGPAGSVQLTRLRLLALGAAGLLAPGTAALQLALGREVDPWTVVVGCGVLFTLVLARAAVLLEAVGAQAERLRWLSVTDELTGLPNRRSGREQLADRCAPGAAGRPVTIALLDLDHFKRFNDTRGHPAGDTLLRECADAWRARLPPGGHLARWGGEEFLLLCAAPVEEVDHLLSGWRRATPQGQTFSAGTAGWDGREPVEALVARADAALYEAKSAGRACTRHAPAPRGARRAAAG</sequence>
<reference evidence="3 4" key="1">
    <citation type="submission" date="2020-08" db="EMBL/GenBank/DDBJ databases">
        <title>The Agave Microbiome: Exploring the role of microbial communities in plant adaptations to desert environments.</title>
        <authorList>
            <person name="Partida-Martinez L.P."/>
        </authorList>
    </citation>
    <scope>NUCLEOTIDE SEQUENCE [LARGE SCALE GENOMIC DNA]</scope>
    <source>
        <strain evidence="3 4">AS2.23</strain>
    </source>
</reference>
<name>A0A7W4XYU7_KINRA</name>
<dbReference type="CDD" id="cd01949">
    <property type="entry name" value="GGDEF"/>
    <property type="match status" value="1"/>
</dbReference>
<organism evidence="3 4">
    <name type="scientific">Kineococcus radiotolerans</name>
    <dbReference type="NCBI Taxonomy" id="131568"/>
    <lineage>
        <taxon>Bacteria</taxon>
        <taxon>Bacillati</taxon>
        <taxon>Actinomycetota</taxon>
        <taxon>Actinomycetes</taxon>
        <taxon>Kineosporiales</taxon>
        <taxon>Kineosporiaceae</taxon>
        <taxon>Kineococcus</taxon>
    </lineage>
</organism>
<evidence type="ECO:0000313" key="3">
    <source>
        <dbReference type="EMBL" id="MBB2902912.1"/>
    </source>
</evidence>
<dbReference type="PROSITE" id="PS50887">
    <property type="entry name" value="GGDEF"/>
    <property type="match status" value="1"/>
</dbReference>
<protein>
    <submittedName>
        <fullName evidence="3">Diguanylate cyclase (GGDEF)-like protein</fullName>
    </submittedName>
</protein>
<feature type="transmembrane region" description="Helical" evidence="1">
    <location>
        <begin position="162"/>
        <end position="183"/>
    </location>
</feature>
<feature type="domain" description="GGDEF" evidence="2">
    <location>
        <begin position="354"/>
        <end position="475"/>
    </location>
</feature>
<keyword evidence="1" id="KW-0472">Membrane</keyword>
<feature type="transmembrane region" description="Helical" evidence="1">
    <location>
        <begin position="38"/>
        <end position="56"/>
    </location>
</feature>
<feature type="transmembrane region" description="Helical" evidence="1">
    <location>
        <begin position="102"/>
        <end position="119"/>
    </location>
</feature>
<dbReference type="AlphaFoldDB" id="A0A7W4XYU7"/>